<sequence length="78" mass="9376">MPRFLVTVNRPIIPTFILVSRPEEEEGKRRLMRVEESRCLVNCNFVRVLKEKSEKEKTRRKEREEAALNDRKEESDMV</sequence>
<proteinExistence type="predicted"/>
<protein>
    <submittedName>
        <fullName evidence="2">Uncharacterized protein</fullName>
    </submittedName>
</protein>
<feature type="region of interest" description="Disordered" evidence="1">
    <location>
        <begin position="53"/>
        <end position="78"/>
    </location>
</feature>
<organism evidence="2 3">
    <name type="scientific">Cardiocondyla obscurior</name>
    <dbReference type="NCBI Taxonomy" id="286306"/>
    <lineage>
        <taxon>Eukaryota</taxon>
        <taxon>Metazoa</taxon>
        <taxon>Ecdysozoa</taxon>
        <taxon>Arthropoda</taxon>
        <taxon>Hexapoda</taxon>
        <taxon>Insecta</taxon>
        <taxon>Pterygota</taxon>
        <taxon>Neoptera</taxon>
        <taxon>Endopterygota</taxon>
        <taxon>Hymenoptera</taxon>
        <taxon>Apocrita</taxon>
        <taxon>Aculeata</taxon>
        <taxon>Formicoidea</taxon>
        <taxon>Formicidae</taxon>
        <taxon>Myrmicinae</taxon>
        <taxon>Cardiocondyla</taxon>
    </lineage>
</organism>
<comment type="caution">
    <text evidence="2">The sequence shown here is derived from an EMBL/GenBank/DDBJ whole genome shotgun (WGS) entry which is preliminary data.</text>
</comment>
<name>A0AAW2G9T5_9HYME</name>
<reference evidence="2 3" key="1">
    <citation type="submission" date="2023-03" db="EMBL/GenBank/DDBJ databases">
        <title>High recombination rates correlate with genetic variation in Cardiocondyla obscurior ants.</title>
        <authorList>
            <person name="Errbii M."/>
        </authorList>
    </citation>
    <scope>NUCLEOTIDE SEQUENCE [LARGE SCALE GENOMIC DNA]</scope>
    <source>
        <strain evidence="2">Alpha-2009</strain>
        <tissue evidence="2">Whole body</tissue>
    </source>
</reference>
<accession>A0AAW2G9T5</accession>
<evidence type="ECO:0000313" key="2">
    <source>
        <dbReference type="EMBL" id="KAL0124370.1"/>
    </source>
</evidence>
<dbReference type="AlphaFoldDB" id="A0AAW2G9T5"/>
<dbReference type="EMBL" id="JADYXP020000005">
    <property type="protein sequence ID" value="KAL0124370.1"/>
    <property type="molecule type" value="Genomic_DNA"/>
</dbReference>
<evidence type="ECO:0000256" key="1">
    <source>
        <dbReference type="SAM" id="MobiDB-lite"/>
    </source>
</evidence>
<gene>
    <name evidence="2" type="ORF">PUN28_006299</name>
</gene>
<dbReference type="Proteomes" id="UP001430953">
    <property type="component" value="Unassembled WGS sequence"/>
</dbReference>
<keyword evidence="3" id="KW-1185">Reference proteome</keyword>
<evidence type="ECO:0000313" key="3">
    <source>
        <dbReference type="Proteomes" id="UP001430953"/>
    </source>
</evidence>